<gene>
    <name evidence="1" type="ORF">OL599_18375</name>
</gene>
<organism evidence="1 2">
    <name type="scientific">Limobrevibacterium gyesilva</name>
    <dbReference type="NCBI Taxonomy" id="2991712"/>
    <lineage>
        <taxon>Bacteria</taxon>
        <taxon>Pseudomonadati</taxon>
        <taxon>Pseudomonadota</taxon>
        <taxon>Alphaproteobacteria</taxon>
        <taxon>Acetobacterales</taxon>
        <taxon>Acetobacteraceae</taxon>
        <taxon>Limobrevibacterium</taxon>
    </lineage>
</organism>
<dbReference type="AlphaFoldDB" id="A0AA41YQP8"/>
<sequence length="71" mass="7524">MLETTPRLDDPDGLFEALVEAHRGLDPEASRRLDARIILLLANHIGSVAVVRAAIDAALNAAPDTRAKAAP</sequence>
<dbReference type="EMBL" id="JAPDNT010000020">
    <property type="protein sequence ID" value="MCW3476533.1"/>
    <property type="molecule type" value="Genomic_DNA"/>
</dbReference>
<dbReference type="RefSeq" id="WP_264715334.1">
    <property type="nucleotide sequence ID" value="NZ_JAPDNT010000020.1"/>
</dbReference>
<dbReference type="InterPro" id="IPR021233">
    <property type="entry name" value="DUF2783"/>
</dbReference>
<keyword evidence="2" id="KW-1185">Reference proteome</keyword>
<protein>
    <submittedName>
        <fullName evidence="1">DUF2783 domain-containing protein</fullName>
    </submittedName>
</protein>
<reference evidence="1" key="2">
    <citation type="submission" date="2022-10" db="EMBL/GenBank/DDBJ databases">
        <authorList>
            <person name="Trinh H.N."/>
        </authorList>
    </citation>
    <scope>NUCLEOTIDE SEQUENCE</scope>
    <source>
        <strain evidence="1">RN2-1</strain>
    </source>
</reference>
<dbReference type="Pfam" id="PF10932">
    <property type="entry name" value="DUF2783"/>
    <property type="match status" value="1"/>
</dbReference>
<dbReference type="Proteomes" id="UP001165679">
    <property type="component" value="Unassembled WGS sequence"/>
</dbReference>
<evidence type="ECO:0000313" key="2">
    <source>
        <dbReference type="Proteomes" id="UP001165679"/>
    </source>
</evidence>
<accession>A0AA41YQP8</accession>
<name>A0AA41YQP8_9PROT</name>
<evidence type="ECO:0000313" key="1">
    <source>
        <dbReference type="EMBL" id="MCW3476533.1"/>
    </source>
</evidence>
<proteinExistence type="predicted"/>
<comment type="caution">
    <text evidence="1">The sequence shown here is derived from an EMBL/GenBank/DDBJ whole genome shotgun (WGS) entry which is preliminary data.</text>
</comment>
<reference evidence="1" key="1">
    <citation type="submission" date="2022-09" db="EMBL/GenBank/DDBJ databases">
        <title>Rhodovastum sp. nov. RN2-1 isolated from soil in Seongnam, South Korea.</title>
        <authorList>
            <person name="Le N.T."/>
        </authorList>
    </citation>
    <scope>NUCLEOTIDE SEQUENCE</scope>
    <source>
        <strain evidence="1">RN2-1</strain>
    </source>
</reference>